<sequence length="71" mass="8158">MRITGASQLAEEVRKIRKEQGITSEKLGQYADLSRYAVLNFENQKSDIKLSTLLKILKLCNIEIYIKVKSK</sequence>
<proteinExistence type="predicted"/>
<dbReference type="PATRIC" id="fig|1069642.3.peg.1671"/>
<name>K7Z9Y0_BDEBC</name>
<dbReference type="Pfam" id="PF01381">
    <property type="entry name" value="HTH_3"/>
    <property type="match status" value="1"/>
</dbReference>
<dbReference type="AlphaFoldDB" id="K7Z9Y0"/>
<dbReference type="SUPFAM" id="SSF47413">
    <property type="entry name" value="lambda repressor-like DNA-binding domains"/>
    <property type="match status" value="1"/>
</dbReference>
<dbReference type="Proteomes" id="UP000010074">
    <property type="component" value="Chromosome"/>
</dbReference>
<dbReference type="CDD" id="cd00093">
    <property type="entry name" value="HTH_XRE"/>
    <property type="match status" value="1"/>
</dbReference>
<evidence type="ECO:0000313" key="3">
    <source>
        <dbReference type="Proteomes" id="UP000010074"/>
    </source>
</evidence>
<reference evidence="2 3" key="1">
    <citation type="journal article" date="2012" name="BMC Genomics">
        <title>Genome analysis of a simultaneously predatory and prey-independent, novel Bdellovibrio bacteriovorus from the River Tiber, supports in silico predictions of both ancient and recent lateral gene transfer from diverse bacteria.</title>
        <authorList>
            <person name="Hobley L."/>
            <person name="Lerner T.R."/>
            <person name="Williams L.E."/>
            <person name="Lambert C."/>
            <person name="Till R."/>
            <person name="Milner D.S."/>
            <person name="Basford S.M."/>
            <person name="Capeness M.J."/>
            <person name="Fenton A.K."/>
            <person name="Atterbury R.J."/>
            <person name="Harris M.A."/>
            <person name="Sockett R.E."/>
        </authorList>
    </citation>
    <scope>NUCLEOTIDE SEQUENCE [LARGE SCALE GENOMIC DNA]</scope>
    <source>
        <strain evidence="2 3">Tiberius</strain>
    </source>
</reference>
<accession>K7Z9Y0</accession>
<dbReference type="EMBL" id="CP002930">
    <property type="protein sequence ID" value="AFY01384.1"/>
    <property type="molecule type" value="Genomic_DNA"/>
</dbReference>
<dbReference type="HOGENOM" id="CLU_2731866_0_0_7"/>
<dbReference type="RefSeq" id="WP_015090833.1">
    <property type="nucleotide sequence ID" value="NC_019567.1"/>
</dbReference>
<protein>
    <recommendedName>
        <fullName evidence="1">HTH cro/C1-type domain-containing protein</fullName>
    </recommendedName>
</protein>
<gene>
    <name evidence="2" type="ORF">Bdt_1689</name>
</gene>
<dbReference type="PROSITE" id="PS50943">
    <property type="entry name" value="HTH_CROC1"/>
    <property type="match status" value="1"/>
</dbReference>
<feature type="domain" description="HTH cro/C1-type" evidence="1">
    <location>
        <begin position="13"/>
        <end position="66"/>
    </location>
</feature>
<evidence type="ECO:0000259" key="1">
    <source>
        <dbReference type="PROSITE" id="PS50943"/>
    </source>
</evidence>
<dbReference type="Gene3D" id="1.10.260.40">
    <property type="entry name" value="lambda repressor-like DNA-binding domains"/>
    <property type="match status" value="1"/>
</dbReference>
<evidence type="ECO:0000313" key="2">
    <source>
        <dbReference type="EMBL" id="AFY01384.1"/>
    </source>
</evidence>
<dbReference type="KEGG" id="bbat:Bdt_1689"/>
<dbReference type="GO" id="GO:0003677">
    <property type="term" value="F:DNA binding"/>
    <property type="evidence" value="ECO:0007669"/>
    <property type="project" value="InterPro"/>
</dbReference>
<organism evidence="2 3">
    <name type="scientific">Bdellovibrio bacteriovorus str. Tiberius</name>
    <dbReference type="NCBI Taxonomy" id="1069642"/>
    <lineage>
        <taxon>Bacteria</taxon>
        <taxon>Pseudomonadati</taxon>
        <taxon>Bdellovibrionota</taxon>
        <taxon>Bdellovibrionia</taxon>
        <taxon>Bdellovibrionales</taxon>
        <taxon>Pseudobdellovibrionaceae</taxon>
        <taxon>Bdellovibrio</taxon>
    </lineage>
</organism>
<dbReference type="SMART" id="SM00530">
    <property type="entry name" value="HTH_XRE"/>
    <property type="match status" value="1"/>
</dbReference>
<dbReference type="InterPro" id="IPR010982">
    <property type="entry name" value="Lambda_DNA-bd_dom_sf"/>
</dbReference>
<dbReference type="InterPro" id="IPR001387">
    <property type="entry name" value="Cro/C1-type_HTH"/>
</dbReference>